<dbReference type="RefSeq" id="WP_090227332.1">
    <property type="nucleotide sequence ID" value="NZ_FNNU01000002.1"/>
</dbReference>
<dbReference type="OrthoDB" id="9770452at2"/>
<evidence type="ECO:0000313" key="9">
    <source>
        <dbReference type="EMBL" id="SDW96837.1"/>
    </source>
</evidence>
<evidence type="ECO:0000256" key="5">
    <source>
        <dbReference type="ARBA" id="ARBA00024042"/>
    </source>
</evidence>
<dbReference type="InterPro" id="IPR012133">
    <property type="entry name" value="Alpha-hydoxy_acid_DH_FMN"/>
</dbReference>
<evidence type="ECO:0000313" key="10">
    <source>
        <dbReference type="Proteomes" id="UP000243778"/>
    </source>
</evidence>
<evidence type="ECO:0000259" key="8">
    <source>
        <dbReference type="PROSITE" id="PS51349"/>
    </source>
</evidence>
<evidence type="ECO:0000256" key="3">
    <source>
        <dbReference type="ARBA" id="ARBA00022643"/>
    </source>
</evidence>
<dbReference type="InterPro" id="IPR037396">
    <property type="entry name" value="FMN_HAD"/>
</dbReference>
<feature type="binding site" evidence="7">
    <location>
        <position position="175"/>
    </location>
    <ligand>
        <name>glyoxylate</name>
        <dbReference type="ChEBI" id="CHEBI:36655"/>
    </ligand>
</feature>
<keyword evidence="10" id="KW-1185">Reference proteome</keyword>
<dbReference type="GO" id="GO:0016614">
    <property type="term" value="F:oxidoreductase activity, acting on CH-OH group of donors"/>
    <property type="evidence" value="ECO:0007669"/>
    <property type="project" value="UniProtKB-ARBA"/>
</dbReference>
<dbReference type="InterPro" id="IPR008259">
    <property type="entry name" value="FMN_hydac_DH_AS"/>
</dbReference>
<feature type="binding site" evidence="7">
    <location>
        <position position="117"/>
    </location>
    <ligand>
        <name>FMN</name>
        <dbReference type="ChEBI" id="CHEBI:58210"/>
    </ligand>
</feature>
<keyword evidence="3 7" id="KW-0288">FMN</keyword>
<dbReference type="AlphaFoldDB" id="A0A1H2XVH6"/>
<dbReference type="PIRSF" id="PIRSF000138">
    <property type="entry name" value="Al-hdrx_acd_dh"/>
    <property type="match status" value="1"/>
</dbReference>
<evidence type="ECO:0000256" key="4">
    <source>
        <dbReference type="ARBA" id="ARBA00023002"/>
    </source>
</evidence>
<feature type="domain" description="FMN hydroxy acid dehydrogenase" evidence="8">
    <location>
        <begin position="9"/>
        <end position="392"/>
    </location>
</feature>
<comment type="cofactor">
    <cofactor evidence="1">
        <name>FMN</name>
        <dbReference type="ChEBI" id="CHEBI:58210"/>
    </cofactor>
</comment>
<feature type="binding site" evidence="7">
    <location>
        <position position="285"/>
    </location>
    <ligand>
        <name>FMN</name>
        <dbReference type="ChEBI" id="CHEBI:58210"/>
    </ligand>
</feature>
<gene>
    <name evidence="9" type="ORF">SAMN05216287_2035</name>
</gene>
<feature type="binding site" evidence="7">
    <location>
        <position position="140"/>
    </location>
    <ligand>
        <name>glyoxylate</name>
        <dbReference type="ChEBI" id="CHEBI:36655"/>
    </ligand>
</feature>
<organism evidence="9 10">
    <name type="scientific">Pseudomonas kuykendallii</name>
    <dbReference type="NCBI Taxonomy" id="1007099"/>
    <lineage>
        <taxon>Bacteria</taxon>
        <taxon>Pseudomonadati</taxon>
        <taxon>Pseudomonadota</taxon>
        <taxon>Gammaproteobacteria</taxon>
        <taxon>Pseudomonadales</taxon>
        <taxon>Pseudomonadaceae</taxon>
        <taxon>Pseudomonas</taxon>
    </lineage>
</organism>
<evidence type="ECO:0000256" key="1">
    <source>
        <dbReference type="ARBA" id="ARBA00001917"/>
    </source>
</evidence>
<dbReference type="InterPro" id="IPR013785">
    <property type="entry name" value="Aldolase_TIM"/>
</dbReference>
<name>A0A1H2XVH6_9PSED</name>
<dbReference type="FunFam" id="3.20.20.70:FF:000029">
    <property type="entry name" value="L-lactate dehydrogenase"/>
    <property type="match status" value="1"/>
</dbReference>
<reference evidence="10" key="1">
    <citation type="submission" date="2016-10" db="EMBL/GenBank/DDBJ databases">
        <authorList>
            <person name="Varghese N."/>
            <person name="Submissions S."/>
        </authorList>
    </citation>
    <scope>NUCLEOTIDE SEQUENCE [LARGE SCALE GENOMIC DNA]</scope>
    <source>
        <strain evidence="10">NRRL B-59562</strain>
    </source>
</reference>
<feature type="binding site" evidence="7">
    <location>
        <position position="287"/>
    </location>
    <ligand>
        <name>glyoxylate</name>
        <dbReference type="ChEBI" id="CHEBI:36655"/>
    </ligand>
</feature>
<feature type="binding site" evidence="7">
    <location>
        <begin position="88"/>
        <end position="90"/>
    </location>
    <ligand>
        <name>FMN</name>
        <dbReference type="ChEBI" id="CHEBI:58210"/>
    </ligand>
</feature>
<feature type="binding site" evidence="7">
    <location>
        <position position="138"/>
    </location>
    <ligand>
        <name>FMN</name>
        <dbReference type="ChEBI" id="CHEBI:58210"/>
    </ligand>
</feature>
<dbReference type="GO" id="GO:0010181">
    <property type="term" value="F:FMN binding"/>
    <property type="evidence" value="ECO:0007669"/>
    <property type="project" value="InterPro"/>
</dbReference>
<sequence length="425" mass="46274">MNRRLYPGRDYRRAQSIDELRELARRRLPNFSFEYVEGGSDDEFTLARNRAIFQSITLQPRTLRNVGTRDLRRDVFGKPSALPFMVGPTGFNGLLTAGGDLRLAEAAARAGIPFVLSNASTSSIEEIAAIDGIRAWMQIYLYRTRDHVAKLVERVRRLELEAIVVTVDSAIFGNREWDRRNYVRPLQLDLRNKLDVALHPEWVWDVLVPNGVPRFANLGDLLPPGKDSVKGAASALAAELDPSLNWDDIAWLRDIWKGKLIVKGMIHPADAEIALGYGVDGVVLSNHGGRQLDGSVSAMETLAEVARLARGRMSVFLDGGFRRGSDIVKALLLGADAVLLGRAALYGLAAGKGPGASHAIEILRSEVDRTLGLLGCSSLDELSPELIHAPAWRAAAQAVAGHAPHGAGEAGSNLDGRRMPIDAFS</sequence>
<dbReference type="PANTHER" id="PTHR10578:SF107">
    <property type="entry name" value="2-HYDROXYACID OXIDASE 1"/>
    <property type="match status" value="1"/>
</dbReference>
<accession>A0A1H2XVH6</accession>
<dbReference type="PROSITE" id="PS00557">
    <property type="entry name" value="FMN_HYDROXY_ACID_DH_1"/>
    <property type="match status" value="1"/>
</dbReference>
<dbReference type="PROSITE" id="PS51349">
    <property type="entry name" value="FMN_HYDROXY_ACID_DH_2"/>
    <property type="match status" value="1"/>
</dbReference>
<dbReference type="STRING" id="1007099.SAMN05216287_2035"/>
<keyword evidence="2 7" id="KW-0285">Flavoprotein</keyword>
<dbReference type="Pfam" id="PF01070">
    <property type="entry name" value="FMN_dh"/>
    <property type="match status" value="1"/>
</dbReference>
<protein>
    <submittedName>
        <fullName evidence="9">(S)-mandelate dehydrogenase</fullName>
    </submittedName>
</protein>
<dbReference type="SUPFAM" id="SSF51395">
    <property type="entry name" value="FMN-linked oxidoreductases"/>
    <property type="match status" value="1"/>
</dbReference>
<dbReference type="InterPro" id="IPR000262">
    <property type="entry name" value="FMN-dep_DH"/>
</dbReference>
<feature type="binding site" evidence="7">
    <location>
        <position position="35"/>
    </location>
    <ligand>
        <name>glyoxylate</name>
        <dbReference type="ChEBI" id="CHEBI:36655"/>
    </ligand>
</feature>
<feature type="binding site" evidence="7">
    <location>
        <position position="263"/>
    </location>
    <ligand>
        <name>glyoxylate</name>
        <dbReference type="ChEBI" id="CHEBI:36655"/>
    </ligand>
</feature>
<dbReference type="EMBL" id="FNNU01000002">
    <property type="protein sequence ID" value="SDW96837.1"/>
    <property type="molecule type" value="Genomic_DNA"/>
</dbReference>
<comment type="similarity">
    <text evidence="5">Belongs to the FMN-dependent alpha-hydroxy acid dehydrogenase family.</text>
</comment>
<evidence type="ECO:0000256" key="2">
    <source>
        <dbReference type="ARBA" id="ARBA00022630"/>
    </source>
</evidence>
<dbReference type="Gene3D" id="3.20.20.70">
    <property type="entry name" value="Aldolase class I"/>
    <property type="match status" value="1"/>
</dbReference>
<evidence type="ECO:0000256" key="7">
    <source>
        <dbReference type="PIRSR" id="PIRSR000138-2"/>
    </source>
</evidence>
<feature type="binding site" evidence="7">
    <location>
        <position position="290"/>
    </location>
    <ligand>
        <name>glyoxylate</name>
        <dbReference type="ChEBI" id="CHEBI:36655"/>
    </ligand>
</feature>
<evidence type="ECO:0000256" key="6">
    <source>
        <dbReference type="PIRSR" id="PIRSR000138-1"/>
    </source>
</evidence>
<dbReference type="Proteomes" id="UP000243778">
    <property type="component" value="Unassembled WGS sequence"/>
</dbReference>
<feature type="active site" description="Proton acceptor" evidence="6">
    <location>
        <position position="287"/>
    </location>
</feature>
<keyword evidence="4" id="KW-0560">Oxidoreductase</keyword>
<dbReference type="PANTHER" id="PTHR10578">
    <property type="entry name" value="S -2-HYDROXY-ACID OXIDASE-RELATED"/>
    <property type="match status" value="1"/>
</dbReference>
<feature type="binding site" evidence="7">
    <location>
        <position position="166"/>
    </location>
    <ligand>
        <name>FMN</name>
        <dbReference type="ChEBI" id="CHEBI:58210"/>
    </ligand>
</feature>
<proteinExistence type="inferred from homology"/>
<feature type="binding site" evidence="7">
    <location>
        <begin position="341"/>
        <end position="342"/>
    </location>
    <ligand>
        <name>FMN</name>
        <dbReference type="ChEBI" id="CHEBI:58210"/>
    </ligand>
</feature>
<feature type="binding site" evidence="7">
    <location>
        <begin position="318"/>
        <end position="322"/>
    </location>
    <ligand>
        <name>FMN</name>
        <dbReference type="ChEBI" id="CHEBI:58210"/>
    </ligand>
</feature>
<dbReference type="CDD" id="cd02809">
    <property type="entry name" value="alpha_hydroxyacid_oxid_FMN"/>
    <property type="match status" value="1"/>
</dbReference>